<name>A0A8T2TIE8_CERRI</name>
<accession>A0A8T2TIE8</accession>
<dbReference type="Gene3D" id="2.30.60.10">
    <property type="entry name" value="Cyanovirin-N"/>
    <property type="match status" value="1"/>
</dbReference>
<evidence type="ECO:0000259" key="2">
    <source>
        <dbReference type="SMART" id="SM01111"/>
    </source>
</evidence>
<protein>
    <recommendedName>
        <fullName evidence="2">Cyanovirin-N domain-containing protein</fullName>
    </recommendedName>
</protein>
<gene>
    <name evidence="3" type="ORF">KP509_12G041200</name>
</gene>
<keyword evidence="1" id="KW-1133">Transmembrane helix</keyword>
<comment type="caution">
    <text evidence="3">The sequence shown here is derived from an EMBL/GenBank/DDBJ whole genome shotgun (WGS) entry which is preliminary data.</text>
</comment>
<keyword evidence="1" id="KW-0812">Transmembrane</keyword>
<dbReference type="Proteomes" id="UP000825935">
    <property type="component" value="Chromosome 12"/>
</dbReference>
<keyword evidence="1" id="KW-0472">Membrane</keyword>
<feature type="transmembrane region" description="Helical" evidence="1">
    <location>
        <begin position="21"/>
        <end position="48"/>
    </location>
</feature>
<dbReference type="OMA" id="MLIACSC"/>
<evidence type="ECO:0000313" key="4">
    <source>
        <dbReference type="Proteomes" id="UP000825935"/>
    </source>
</evidence>
<organism evidence="3 4">
    <name type="scientific">Ceratopteris richardii</name>
    <name type="common">Triangle waterfern</name>
    <dbReference type="NCBI Taxonomy" id="49495"/>
    <lineage>
        <taxon>Eukaryota</taxon>
        <taxon>Viridiplantae</taxon>
        <taxon>Streptophyta</taxon>
        <taxon>Embryophyta</taxon>
        <taxon>Tracheophyta</taxon>
        <taxon>Polypodiopsida</taxon>
        <taxon>Polypodiidae</taxon>
        <taxon>Polypodiales</taxon>
        <taxon>Pteridineae</taxon>
        <taxon>Pteridaceae</taxon>
        <taxon>Parkerioideae</taxon>
        <taxon>Ceratopteris</taxon>
    </lineage>
</organism>
<dbReference type="SUPFAM" id="SSF51322">
    <property type="entry name" value="Cyanovirin-N"/>
    <property type="match status" value="1"/>
</dbReference>
<dbReference type="InterPro" id="IPR011058">
    <property type="entry name" value="Cyanovirin-N"/>
</dbReference>
<dbReference type="AlphaFoldDB" id="A0A8T2TIE8"/>
<keyword evidence="4" id="KW-1185">Reference proteome</keyword>
<dbReference type="OrthoDB" id="3068152at2759"/>
<dbReference type="Pfam" id="PF08881">
    <property type="entry name" value="CVNH"/>
    <property type="match status" value="1"/>
</dbReference>
<sequence>MQITDSRRFRTELMPSVSRARFFSLSNIVSIIPFMLIACSCLAAPFVYAGCGGNFVATCLNLKLVQSGTTLQALCMDGQGDLSVSSLDLKSHVTNNNGVLKCTSSQGSFSLSCNVPSISSSGVFSTTCLDADGNLVGTNVDLNTCVSNLLGSLTWTCLP</sequence>
<reference evidence="3" key="1">
    <citation type="submission" date="2021-08" db="EMBL/GenBank/DDBJ databases">
        <title>WGS assembly of Ceratopteris richardii.</title>
        <authorList>
            <person name="Marchant D.B."/>
            <person name="Chen G."/>
            <person name="Jenkins J."/>
            <person name="Shu S."/>
            <person name="Leebens-Mack J."/>
            <person name="Grimwood J."/>
            <person name="Schmutz J."/>
            <person name="Soltis P."/>
            <person name="Soltis D."/>
            <person name="Chen Z.-H."/>
        </authorList>
    </citation>
    <scope>NUCLEOTIDE SEQUENCE</scope>
    <source>
        <strain evidence="3">Whitten #5841</strain>
        <tissue evidence="3">Leaf</tissue>
    </source>
</reference>
<dbReference type="SMART" id="SM01111">
    <property type="entry name" value="CVNH"/>
    <property type="match status" value="1"/>
</dbReference>
<dbReference type="EMBL" id="CM035417">
    <property type="protein sequence ID" value="KAH7423141.1"/>
    <property type="molecule type" value="Genomic_DNA"/>
</dbReference>
<evidence type="ECO:0000313" key="3">
    <source>
        <dbReference type="EMBL" id="KAH7423141.1"/>
    </source>
</evidence>
<feature type="domain" description="Cyanovirin-N" evidence="2">
    <location>
        <begin position="54"/>
        <end position="155"/>
    </location>
</feature>
<dbReference type="InterPro" id="IPR036673">
    <property type="entry name" value="Cyanovirin-N_sf"/>
</dbReference>
<proteinExistence type="predicted"/>
<evidence type="ECO:0000256" key="1">
    <source>
        <dbReference type="SAM" id="Phobius"/>
    </source>
</evidence>